<reference evidence="2 3" key="1">
    <citation type="submission" date="2021-01" db="EMBL/GenBank/DDBJ databases">
        <title>Whole genome shotgun sequence of Cellulomonas phragmiteti NBRC 110785.</title>
        <authorList>
            <person name="Komaki H."/>
            <person name="Tamura T."/>
        </authorList>
    </citation>
    <scope>NUCLEOTIDE SEQUENCE [LARGE SCALE GENOMIC DNA]</scope>
    <source>
        <strain evidence="2 3">NBRC 110785</strain>
    </source>
</reference>
<gene>
    <name evidence="2" type="ORF">Cph01nite_26260</name>
</gene>
<feature type="region of interest" description="Disordered" evidence="1">
    <location>
        <begin position="1"/>
        <end position="25"/>
    </location>
</feature>
<evidence type="ECO:0000313" key="3">
    <source>
        <dbReference type="Proteomes" id="UP000614741"/>
    </source>
</evidence>
<evidence type="ECO:0000256" key="1">
    <source>
        <dbReference type="SAM" id="MobiDB-lite"/>
    </source>
</evidence>
<name>A0ABQ4DNE5_9CELL</name>
<comment type="caution">
    <text evidence="2">The sequence shown here is derived from an EMBL/GenBank/DDBJ whole genome shotgun (WGS) entry which is preliminary data.</text>
</comment>
<proteinExistence type="predicted"/>
<dbReference type="Proteomes" id="UP000614741">
    <property type="component" value="Unassembled WGS sequence"/>
</dbReference>
<accession>A0ABQ4DNE5</accession>
<organism evidence="2 3">
    <name type="scientific">Cellulomonas phragmiteti</name>
    <dbReference type="NCBI Taxonomy" id="478780"/>
    <lineage>
        <taxon>Bacteria</taxon>
        <taxon>Bacillati</taxon>
        <taxon>Actinomycetota</taxon>
        <taxon>Actinomycetes</taxon>
        <taxon>Micrococcales</taxon>
        <taxon>Cellulomonadaceae</taxon>
        <taxon>Cellulomonas</taxon>
    </lineage>
</organism>
<keyword evidence="3" id="KW-1185">Reference proteome</keyword>
<dbReference type="EMBL" id="BONP01000016">
    <property type="protein sequence ID" value="GIG40864.1"/>
    <property type="molecule type" value="Genomic_DNA"/>
</dbReference>
<sequence length="75" mass="8708">MEDVPGTGPRRHDVRTGPQEEDDMGLELWGPALDAELAYRRESVADEVRRGRVPAIRRARRRWWLLGSGMWHTAR</sequence>
<evidence type="ECO:0000313" key="2">
    <source>
        <dbReference type="EMBL" id="GIG40864.1"/>
    </source>
</evidence>
<protein>
    <submittedName>
        <fullName evidence="2">Uncharacterized protein</fullName>
    </submittedName>
</protein>